<comment type="caution">
    <text evidence="7">The sequence shown here is derived from an EMBL/GenBank/DDBJ whole genome shotgun (WGS) entry which is preliminary data.</text>
</comment>
<comment type="similarity">
    <text evidence="2">Belongs to the acyl-CoA dehydrogenase family.</text>
</comment>
<dbReference type="Gene3D" id="1.10.540.10">
    <property type="entry name" value="Acyl-CoA dehydrogenase/oxidase, N-terminal domain"/>
    <property type="match status" value="1"/>
</dbReference>
<dbReference type="InterPro" id="IPR009100">
    <property type="entry name" value="AcylCoA_DH/oxidase_NM_dom_sf"/>
</dbReference>
<evidence type="ECO:0000259" key="6">
    <source>
        <dbReference type="Pfam" id="PF02771"/>
    </source>
</evidence>
<evidence type="ECO:0000256" key="3">
    <source>
        <dbReference type="ARBA" id="ARBA00022630"/>
    </source>
</evidence>
<keyword evidence="4" id="KW-0274">FAD</keyword>
<proteinExistence type="inferred from homology"/>
<dbReference type="Gene3D" id="1.20.140.10">
    <property type="entry name" value="Butyryl-CoA Dehydrogenase, subunit A, domain 3"/>
    <property type="match status" value="1"/>
</dbReference>
<dbReference type="Proteomes" id="UP001139451">
    <property type="component" value="Unassembled WGS sequence"/>
</dbReference>
<dbReference type="SUPFAM" id="SSF56645">
    <property type="entry name" value="Acyl-CoA dehydrogenase NM domain-like"/>
    <property type="match status" value="1"/>
</dbReference>
<dbReference type="RefSeq" id="WP_254297057.1">
    <property type="nucleotide sequence ID" value="NZ_JAMLDX010000028.1"/>
</dbReference>
<reference evidence="7" key="1">
    <citation type="submission" date="2022-05" db="EMBL/GenBank/DDBJ databases">
        <title>Sphingomonas sp. strain MG17 Genome sequencing and assembly.</title>
        <authorList>
            <person name="Kim I."/>
        </authorList>
    </citation>
    <scope>NUCLEOTIDE SEQUENCE</scope>
    <source>
        <strain evidence="7">MG17</strain>
    </source>
</reference>
<dbReference type="PANTHER" id="PTHR43884">
    <property type="entry name" value="ACYL-COA DEHYDROGENASE"/>
    <property type="match status" value="1"/>
</dbReference>
<dbReference type="Pfam" id="PF02771">
    <property type="entry name" value="Acyl-CoA_dh_N"/>
    <property type="match status" value="1"/>
</dbReference>
<comment type="cofactor">
    <cofactor evidence="1">
        <name>FAD</name>
        <dbReference type="ChEBI" id="CHEBI:57692"/>
    </cofactor>
</comment>
<dbReference type="SUPFAM" id="SSF47203">
    <property type="entry name" value="Acyl-CoA dehydrogenase C-terminal domain-like"/>
    <property type="match status" value="1"/>
</dbReference>
<evidence type="ECO:0000256" key="2">
    <source>
        <dbReference type="ARBA" id="ARBA00009347"/>
    </source>
</evidence>
<organism evidence="7 8">
    <name type="scientific">Sphingomonas tagetis</name>
    <dbReference type="NCBI Taxonomy" id="2949092"/>
    <lineage>
        <taxon>Bacteria</taxon>
        <taxon>Pseudomonadati</taxon>
        <taxon>Pseudomonadota</taxon>
        <taxon>Alphaproteobacteria</taxon>
        <taxon>Sphingomonadales</taxon>
        <taxon>Sphingomonadaceae</taxon>
        <taxon>Sphingomonas</taxon>
    </lineage>
</organism>
<feature type="domain" description="Acyl-CoA dehydrogenase/oxidase N-terminal" evidence="6">
    <location>
        <begin position="37"/>
        <end position="132"/>
    </location>
</feature>
<accession>A0A9X2HPF8</accession>
<dbReference type="InterPro" id="IPR037069">
    <property type="entry name" value="AcylCoA_DH/ox_N_sf"/>
</dbReference>
<keyword evidence="3" id="KW-0285">Flavoprotein</keyword>
<dbReference type="GO" id="GO:0050660">
    <property type="term" value="F:flavin adenine dinucleotide binding"/>
    <property type="evidence" value="ECO:0007669"/>
    <property type="project" value="InterPro"/>
</dbReference>
<evidence type="ECO:0000256" key="1">
    <source>
        <dbReference type="ARBA" id="ARBA00001974"/>
    </source>
</evidence>
<protein>
    <submittedName>
        <fullName evidence="7">Acyl-CoA dehydrogenase family protein</fullName>
    </submittedName>
</protein>
<evidence type="ECO:0000313" key="7">
    <source>
        <dbReference type="EMBL" id="MCP3733019.1"/>
    </source>
</evidence>
<dbReference type="InterPro" id="IPR013786">
    <property type="entry name" value="AcylCoA_DH/ox_N"/>
</dbReference>
<dbReference type="InterPro" id="IPR036250">
    <property type="entry name" value="AcylCo_DH-like_C"/>
</dbReference>
<evidence type="ECO:0000259" key="5">
    <source>
        <dbReference type="Pfam" id="PF00441"/>
    </source>
</evidence>
<sequence>MRAAGGTFFDDRRHLTEQASPMLDLSLDPTQKRMTDELKAAAIELRPFAREAEDMGAIPAAVRTDLAKFGLPGADGFVSGANDPVSFCLAAESLAWSDAGIAYAWLASRQVAWVIAACGTEAQKAKWLPRFTEDPFLPASLYMYEGRGIAPSEVQTEVRAEGNHLVVNGYKSPVMYPSDAAVAVIVGRDADGHLTAVIAEEPGDAVTFSAEASGRRLGMTACPSALEAHIRQLAVPADAALKPDGLLDALTTCRMAHAAICIGAAAAATRYAGDYAQTRTAFGKPIIAYQAISFTLTDLYMEAEALRLSMLDVVTADIDPEARERQASAVIASANQLIADSGREGVQIMGAAGIVTDHPQERVYRNAAILASIDFDPLNSPLAVA</sequence>
<name>A0A9X2HPF8_9SPHN</name>
<feature type="domain" description="Acyl-CoA dehydrogenase/oxidase C-terminal" evidence="5">
    <location>
        <begin position="249"/>
        <end position="370"/>
    </location>
</feature>
<dbReference type="EMBL" id="JAMLDX010000028">
    <property type="protein sequence ID" value="MCP3733019.1"/>
    <property type="molecule type" value="Genomic_DNA"/>
</dbReference>
<dbReference type="GO" id="GO:0003995">
    <property type="term" value="F:acyl-CoA dehydrogenase activity"/>
    <property type="evidence" value="ECO:0007669"/>
    <property type="project" value="TreeGrafter"/>
</dbReference>
<gene>
    <name evidence="7" type="ORF">M9978_21635</name>
</gene>
<evidence type="ECO:0000313" key="8">
    <source>
        <dbReference type="Proteomes" id="UP001139451"/>
    </source>
</evidence>
<dbReference type="Pfam" id="PF00441">
    <property type="entry name" value="Acyl-CoA_dh_1"/>
    <property type="match status" value="1"/>
</dbReference>
<dbReference type="PANTHER" id="PTHR43884:SF12">
    <property type="entry name" value="ISOVALERYL-COA DEHYDROGENASE, MITOCHONDRIAL-RELATED"/>
    <property type="match status" value="1"/>
</dbReference>
<evidence type="ECO:0000256" key="4">
    <source>
        <dbReference type="ARBA" id="ARBA00022827"/>
    </source>
</evidence>
<dbReference type="InterPro" id="IPR009075">
    <property type="entry name" value="AcylCo_DH/oxidase_C"/>
</dbReference>
<dbReference type="AlphaFoldDB" id="A0A9X2HPF8"/>
<keyword evidence="8" id="KW-1185">Reference proteome</keyword>